<dbReference type="InterPro" id="IPR011013">
    <property type="entry name" value="Gal_mutarotase_sf_dom"/>
</dbReference>
<feature type="domain" description="Rhamnogalacturonan lyase" evidence="9">
    <location>
        <begin position="499"/>
        <end position="572"/>
    </location>
</feature>
<dbReference type="GO" id="GO:0005975">
    <property type="term" value="P:carbohydrate metabolic process"/>
    <property type="evidence" value="ECO:0007669"/>
    <property type="project" value="InterPro"/>
</dbReference>
<dbReference type="GO" id="GO:0102210">
    <property type="term" value="F:rhamnogalacturonan endolyase activity"/>
    <property type="evidence" value="ECO:0007669"/>
    <property type="project" value="UniProtKB-EC"/>
</dbReference>
<dbReference type="GO" id="GO:0005576">
    <property type="term" value="C:extracellular region"/>
    <property type="evidence" value="ECO:0007669"/>
    <property type="project" value="UniProtKB-SubCell"/>
</dbReference>
<dbReference type="InterPro" id="IPR010325">
    <property type="entry name" value="Rhamnogal_lyase"/>
</dbReference>
<dbReference type="GO" id="GO:0030246">
    <property type="term" value="F:carbohydrate binding"/>
    <property type="evidence" value="ECO:0007669"/>
    <property type="project" value="InterPro"/>
</dbReference>
<dbReference type="Pfam" id="PF06045">
    <property type="entry name" value="Rhamnogal_lyase"/>
    <property type="match status" value="1"/>
</dbReference>
<comment type="similarity">
    <text evidence="3">Belongs to the polysaccharide lyase 4 family.</text>
</comment>
<evidence type="ECO:0000259" key="9">
    <source>
        <dbReference type="Pfam" id="PF14683"/>
    </source>
</evidence>
<keyword evidence="11" id="KW-1185">Reference proteome</keyword>
<keyword evidence="6 8" id="KW-0732">Signal</keyword>
<evidence type="ECO:0000313" key="12">
    <source>
        <dbReference type="RefSeq" id="XP_035538699.1"/>
    </source>
</evidence>
<keyword evidence="5" id="KW-0964">Secreted</keyword>
<dbReference type="SUPFAM" id="SSF74650">
    <property type="entry name" value="Galactose mutarotase-like"/>
    <property type="match status" value="1"/>
</dbReference>
<dbReference type="Pfam" id="PF14683">
    <property type="entry name" value="CBM-like"/>
    <property type="match status" value="1"/>
</dbReference>
<evidence type="ECO:0000256" key="8">
    <source>
        <dbReference type="SAM" id="SignalP"/>
    </source>
</evidence>
<dbReference type="PANTHER" id="PTHR32018:SF55">
    <property type="entry name" value="RHAMNOGALACTURONAN ENDOLYASE"/>
    <property type="match status" value="1"/>
</dbReference>
<evidence type="ECO:0000256" key="2">
    <source>
        <dbReference type="ARBA" id="ARBA00004613"/>
    </source>
</evidence>
<evidence type="ECO:0000256" key="3">
    <source>
        <dbReference type="ARBA" id="ARBA00010418"/>
    </source>
</evidence>
<dbReference type="InterPro" id="IPR029413">
    <property type="entry name" value="RG-lyase_II"/>
</dbReference>
<sequence>MCSLYFSESSRIWHLAFSNIMLCVLLKLTTQTQVPNSNFHPPVEVPGDSKANLMSMSFPGVQLHIEDQHVVMDNGILQVTISNPEGMVTGIEYNGIDNLLEILNEESNRGYWDLVWNVAGSTGTKGIFDRMEGTSLKVIVENEEQVELSFTRMWDPSIDQGKLVPLNIDKRYVMLRDSSGFYSYAIYEHLEEWPAFNIDNTRIAFKLREDMFRYMAIADNRQRFMPLPEDRLADRGQALAYPEAVLLVNPVEPDFKGEVDDKYQYSCENKDNRVHGWISNNPSVGFWQITASDEFRSGGPLKQCLTSHVGPTTLAIFHSVHYSGEDLVLKFGPNEPWKKVFGPVFIFLNSLTDGDDPLLLWEDAKQQMIYEVQTWPYSFPASEDFQSADQRGSVCGRLLIQDRYISEENVPGNGAYVGLALPGNVGSWQRECKGYQFWTRADEDGYFSINNIRTGDYNLYAWVPGVIGDYQYNVVITINSGCEIDVGEVVYEPPRDGPTLWEIGIPDRSAAEFYVPDPDPKLINKLYVNHPDRFRQYGLWERYSELYPDGDLVYTIGTCDYGKDWFFAQVTSNAGRQLITHMKELLGKLGSNSTWPMRVEPINYD</sequence>
<dbReference type="SUPFAM" id="SSF49452">
    <property type="entry name" value="Starch-binding domain-like"/>
    <property type="match status" value="1"/>
</dbReference>
<dbReference type="PANTHER" id="PTHR32018">
    <property type="entry name" value="RHAMNOGALACTURONATE LYASE FAMILY PROTEIN"/>
    <property type="match status" value="1"/>
</dbReference>
<dbReference type="SUPFAM" id="SSF49785">
    <property type="entry name" value="Galactose-binding domain-like"/>
    <property type="match status" value="1"/>
</dbReference>
<dbReference type="InterPro" id="IPR008979">
    <property type="entry name" value="Galactose-bd-like_sf"/>
</dbReference>
<feature type="signal peptide" evidence="8">
    <location>
        <begin position="1"/>
        <end position="31"/>
    </location>
</feature>
<feature type="chain" id="PRO_5028071562" description="rhamnogalacturonan endolyase" evidence="8">
    <location>
        <begin position="32"/>
        <end position="605"/>
    </location>
</feature>
<comment type="subcellular location">
    <subcellularLocation>
        <location evidence="2">Secreted</location>
    </subcellularLocation>
</comment>
<dbReference type="AlphaFoldDB" id="A0A6P9DTM7"/>
<reference evidence="12" key="1">
    <citation type="submission" date="2025-08" db="UniProtKB">
        <authorList>
            <consortium name="RefSeq"/>
        </authorList>
    </citation>
    <scope>IDENTIFICATION</scope>
    <source>
        <tissue evidence="12">Leaves</tissue>
    </source>
</reference>
<dbReference type="Gene3D" id="2.70.98.10">
    <property type="match status" value="1"/>
</dbReference>
<dbReference type="InterPro" id="IPR014718">
    <property type="entry name" value="GH-type_carb-bd"/>
</dbReference>
<dbReference type="InterPro" id="IPR013784">
    <property type="entry name" value="Carb-bd-like_fold"/>
</dbReference>
<dbReference type="FunFam" id="2.60.40.1120:FF:000033">
    <property type="entry name" value="Rhamnogalacturonate lyase B"/>
    <property type="match status" value="1"/>
</dbReference>
<comment type="catalytic activity">
    <reaction evidence="1">
        <text>Endotype eliminative cleavage of L-alpha-rhamnopyranosyl-(1-&gt;4)-alpha-D-galactopyranosyluronic acid bonds of rhamnogalacturonan I domains in ramified hairy regions of pectin leaving L-rhamnopyranose at the reducing end and 4-deoxy-4,5-unsaturated D-galactopyranosyluronic acid at the non-reducing end.</text>
        <dbReference type="EC" id="4.2.2.23"/>
    </reaction>
</comment>
<organism evidence="11 12">
    <name type="scientific">Juglans regia</name>
    <name type="common">English walnut</name>
    <dbReference type="NCBI Taxonomy" id="51240"/>
    <lineage>
        <taxon>Eukaryota</taxon>
        <taxon>Viridiplantae</taxon>
        <taxon>Streptophyta</taxon>
        <taxon>Embryophyta</taxon>
        <taxon>Tracheophyta</taxon>
        <taxon>Spermatophyta</taxon>
        <taxon>Magnoliopsida</taxon>
        <taxon>eudicotyledons</taxon>
        <taxon>Gunneridae</taxon>
        <taxon>Pentapetalae</taxon>
        <taxon>rosids</taxon>
        <taxon>fabids</taxon>
        <taxon>Fagales</taxon>
        <taxon>Juglandaceae</taxon>
        <taxon>Juglans</taxon>
    </lineage>
</organism>
<dbReference type="InterPro" id="IPR051850">
    <property type="entry name" value="Polysacch_Lyase_4"/>
</dbReference>
<dbReference type="Gene3D" id="2.60.40.1120">
    <property type="entry name" value="Carboxypeptidase-like, regulatory domain"/>
    <property type="match status" value="1"/>
</dbReference>
<evidence type="ECO:0000313" key="11">
    <source>
        <dbReference type="Proteomes" id="UP000235220"/>
    </source>
</evidence>
<name>A0A6P9DTM7_JUGRE</name>
<evidence type="ECO:0000259" key="10">
    <source>
        <dbReference type="Pfam" id="PF14686"/>
    </source>
</evidence>
<evidence type="ECO:0000256" key="7">
    <source>
        <dbReference type="ARBA" id="ARBA00023239"/>
    </source>
</evidence>
<evidence type="ECO:0000256" key="5">
    <source>
        <dbReference type="ARBA" id="ARBA00022525"/>
    </source>
</evidence>
<proteinExistence type="inferred from homology"/>
<dbReference type="Proteomes" id="UP000235220">
    <property type="component" value="Chromosome 11"/>
</dbReference>
<protein>
    <recommendedName>
        <fullName evidence="4">rhamnogalacturonan endolyase</fullName>
        <ecNumber evidence="4">4.2.2.23</ecNumber>
    </recommendedName>
</protein>
<dbReference type="RefSeq" id="XP_035538699.1">
    <property type="nucleotide sequence ID" value="XM_035682806.1"/>
</dbReference>
<evidence type="ECO:0000256" key="1">
    <source>
        <dbReference type="ARBA" id="ARBA00001324"/>
    </source>
</evidence>
<keyword evidence="7 12" id="KW-0456">Lyase</keyword>
<evidence type="ECO:0000256" key="6">
    <source>
        <dbReference type="ARBA" id="ARBA00022729"/>
    </source>
</evidence>
<gene>
    <name evidence="12" type="primary">LOC109014325</name>
</gene>
<dbReference type="Pfam" id="PF14686">
    <property type="entry name" value="fn3_3"/>
    <property type="match status" value="1"/>
</dbReference>
<evidence type="ECO:0000256" key="4">
    <source>
        <dbReference type="ARBA" id="ARBA00012437"/>
    </source>
</evidence>
<dbReference type="CDD" id="cd10320">
    <property type="entry name" value="RGL4_N"/>
    <property type="match status" value="1"/>
</dbReference>
<dbReference type="CDD" id="cd10316">
    <property type="entry name" value="RGL4_M"/>
    <property type="match status" value="1"/>
</dbReference>
<feature type="domain" description="Rhamnogalacturonan lyase" evidence="10">
    <location>
        <begin position="413"/>
        <end position="485"/>
    </location>
</feature>
<dbReference type="EC" id="4.2.2.23" evidence="4"/>
<dbReference type="GeneID" id="109014325"/>
<accession>A0A6P9DTM7</accession>
<dbReference type="InterPro" id="IPR029411">
    <property type="entry name" value="RG-lyase_III"/>
</dbReference>